<protein>
    <submittedName>
        <fullName evidence="1">Uncharacterized protein</fullName>
    </submittedName>
</protein>
<dbReference type="RefSeq" id="WP_014827007.1">
    <property type="nucleotide sequence ID" value="NC_018068.1"/>
</dbReference>
<dbReference type="OrthoDB" id="2629040at2"/>
<reference evidence="1 2" key="1">
    <citation type="journal article" date="2012" name="J. Bacteriol.">
        <title>Complete genome sequences of Desulfosporosinus orientis DSM765T, Desulfosporosinus youngiae DSM17734T, Desulfosporosinus meridiei DSM13257T, and Desulfosporosinus acidiphilus DSM22704T.</title>
        <authorList>
            <person name="Pester M."/>
            <person name="Brambilla E."/>
            <person name="Alazard D."/>
            <person name="Rattei T."/>
            <person name="Weinmaier T."/>
            <person name="Han J."/>
            <person name="Lucas S."/>
            <person name="Lapidus A."/>
            <person name="Cheng J.F."/>
            <person name="Goodwin L."/>
            <person name="Pitluck S."/>
            <person name="Peters L."/>
            <person name="Ovchinnikova G."/>
            <person name="Teshima H."/>
            <person name="Detter J.C."/>
            <person name="Han C.S."/>
            <person name="Tapia R."/>
            <person name="Land M.L."/>
            <person name="Hauser L."/>
            <person name="Kyrpides N.C."/>
            <person name="Ivanova N.N."/>
            <person name="Pagani I."/>
            <person name="Huntmann M."/>
            <person name="Wei C.L."/>
            <person name="Davenport K.W."/>
            <person name="Daligault H."/>
            <person name="Chain P.S."/>
            <person name="Chen A."/>
            <person name="Mavromatis K."/>
            <person name="Markowitz V."/>
            <person name="Szeto E."/>
            <person name="Mikhailova N."/>
            <person name="Pati A."/>
            <person name="Wagner M."/>
            <person name="Woyke T."/>
            <person name="Ollivier B."/>
            <person name="Klenk H.P."/>
            <person name="Spring S."/>
            <person name="Loy A."/>
        </authorList>
    </citation>
    <scope>NUCLEOTIDE SEQUENCE [LARGE SCALE GENOMIC DNA]</scope>
    <source>
        <strain evidence="2">DSM 22704 / JCM 16185 / SJ4</strain>
    </source>
</reference>
<proteinExistence type="predicted"/>
<dbReference type="EMBL" id="CP003639">
    <property type="protein sequence ID" value="AFM41002.1"/>
    <property type="molecule type" value="Genomic_DNA"/>
</dbReference>
<dbReference type="eggNOG" id="ENOG5032S0X">
    <property type="taxonomic scope" value="Bacteria"/>
</dbReference>
<dbReference type="Proteomes" id="UP000002892">
    <property type="component" value="Chromosome"/>
</dbReference>
<keyword evidence="2" id="KW-1185">Reference proteome</keyword>
<dbReference type="HOGENOM" id="CLU_169574_0_0_9"/>
<gene>
    <name evidence="1" type="ordered locus">Desaci_2027</name>
</gene>
<dbReference type="AlphaFoldDB" id="I4D5C8"/>
<evidence type="ECO:0000313" key="1">
    <source>
        <dbReference type="EMBL" id="AFM41002.1"/>
    </source>
</evidence>
<accession>I4D5C8</accession>
<sequence length="116" mass="12834">MSAKNIVIAGDYFNYRIGWTTGLVYIEDSKGYNIEDISKSNVEHYEIVTEESIKSASSAISRGLLGGFLLGPVGLLAGLSAKSKGIHTLAVQFKNGKKCLIEIDDKRYKEIIKRMF</sequence>
<evidence type="ECO:0000313" key="2">
    <source>
        <dbReference type="Proteomes" id="UP000002892"/>
    </source>
</evidence>
<organism evidence="1 2">
    <name type="scientific">Desulfosporosinus acidiphilus (strain DSM 22704 / JCM 16185 / SJ4)</name>
    <dbReference type="NCBI Taxonomy" id="646529"/>
    <lineage>
        <taxon>Bacteria</taxon>
        <taxon>Bacillati</taxon>
        <taxon>Bacillota</taxon>
        <taxon>Clostridia</taxon>
        <taxon>Eubacteriales</taxon>
        <taxon>Desulfitobacteriaceae</taxon>
        <taxon>Desulfosporosinus</taxon>
    </lineage>
</organism>
<dbReference type="KEGG" id="dai:Desaci_2027"/>
<name>I4D5C8_DESAJ</name>